<gene>
    <name evidence="1" type="ORF">TTEB3V08_LOCUS2224</name>
</gene>
<organism evidence="1">
    <name type="scientific">Timema tahoe</name>
    <dbReference type="NCBI Taxonomy" id="61484"/>
    <lineage>
        <taxon>Eukaryota</taxon>
        <taxon>Metazoa</taxon>
        <taxon>Ecdysozoa</taxon>
        <taxon>Arthropoda</taxon>
        <taxon>Hexapoda</taxon>
        <taxon>Insecta</taxon>
        <taxon>Pterygota</taxon>
        <taxon>Neoptera</taxon>
        <taxon>Polyneoptera</taxon>
        <taxon>Phasmatodea</taxon>
        <taxon>Timematodea</taxon>
        <taxon>Timematoidea</taxon>
        <taxon>Timematidae</taxon>
        <taxon>Timema</taxon>
    </lineage>
</organism>
<name>A0A7R9IAP6_9NEOP</name>
<dbReference type="EMBL" id="OE000510">
    <property type="protein sequence ID" value="CAD7454108.1"/>
    <property type="molecule type" value="Genomic_DNA"/>
</dbReference>
<reference evidence="1" key="1">
    <citation type="submission" date="2020-11" db="EMBL/GenBank/DDBJ databases">
        <authorList>
            <person name="Tran Van P."/>
        </authorList>
    </citation>
    <scope>NUCLEOTIDE SEQUENCE</scope>
</reference>
<accession>A0A7R9IAP6</accession>
<dbReference type="AlphaFoldDB" id="A0A7R9IAP6"/>
<sequence length="74" mass="8481">MARKIFRKKHPLYTRPRLNPDLPFISSLVYCKSDALYHEVTRAGYVNYIKTCLRKETTMPTGDELGFASEGKGV</sequence>
<proteinExistence type="predicted"/>
<protein>
    <submittedName>
        <fullName evidence="1">Uncharacterized protein</fullName>
    </submittedName>
</protein>
<evidence type="ECO:0000313" key="1">
    <source>
        <dbReference type="EMBL" id="CAD7454108.1"/>
    </source>
</evidence>